<dbReference type="Gene3D" id="3.40.50.10190">
    <property type="entry name" value="BRCT domain"/>
    <property type="match status" value="1"/>
</dbReference>
<sequence>MGRGLPPREEPGATSLFSRLPPLASAFRRLSFCSPAGFSVSRGAEARAGMLPRRRRARVGPPEAAPSSAARFPGVAIYLAEPRMGRSRRAFLTRLALSKGFRVLDAYSPEVTHVVMEGTSAEEAISWQEHRTPSLPPGCSHPALLDVSWFTESMAAGQPVPVEHRHRLEVAVPREELPSPVWMLPYACQRPTPLTHHNASLSEALETLAEAADFDGSKGRHVSFCRAASVLKALPSPVTALSQLQGLPHFGEHSRRVIQELLEHGVCEEVERVRLSERYQTMKLFTQIFGVGVRTADQWYQEGLRTLDDLREQPQRLTKQQKAGLQHYQDLSALILRSEVEALQQVVEAAVGQVLPGATVTLAGGFRRGPGDHRGCESDWPLRGKLQGHDVDFLITHPQEGLEAGLLPSVICCLEKQGLVLYHQHRRGQPGDPTHLAQKPHAMDAFEMSLCIFRLPRPPEAAVGGPREPCPPWKAVRVDLVVTPISQFPFALLGWTGSKVGGVRPGPARGRGLGGPSDTVTLPPAFRAGAAPLQPEGEGALAEQPWSV</sequence>
<dbReference type="InterPro" id="IPR043519">
    <property type="entry name" value="NT_sf"/>
</dbReference>
<keyword evidence="8 9" id="KW-0539">Nucleus</keyword>
<dbReference type="FunFam" id="1.10.150.110:FF:000003">
    <property type="entry name" value="DNA polymerase mu"/>
    <property type="match status" value="1"/>
</dbReference>
<dbReference type="Proteomes" id="UP000694722">
    <property type="component" value="Unplaced"/>
</dbReference>
<dbReference type="PANTHER" id="PTHR11276:SF24">
    <property type="entry name" value="DNA-DIRECTED DNA_RNA POLYMERASE MU"/>
    <property type="match status" value="1"/>
</dbReference>
<dbReference type="FunFam" id="1.10.150.20:FF:000010">
    <property type="entry name" value="DNA polymerase lambda"/>
    <property type="match status" value="1"/>
</dbReference>
<evidence type="ECO:0000256" key="11">
    <source>
        <dbReference type="SAM" id="MobiDB-lite"/>
    </source>
</evidence>
<comment type="function">
    <text evidence="9">Gap-filling polymerase involved in repair of DNA double-strand breaks by non-homologous end joining (NHEJ).</text>
</comment>
<dbReference type="Pfam" id="PF10391">
    <property type="entry name" value="DNA_pol_lambd_f"/>
    <property type="match status" value="1"/>
</dbReference>
<dbReference type="FunFam" id="3.40.50.10190:FF:000035">
    <property type="entry name" value="DNA-directed DNA/RNA polymerase mu"/>
    <property type="match status" value="1"/>
</dbReference>
<evidence type="ECO:0000256" key="3">
    <source>
        <dbReference type="ARBA" id="ARBA00008323"/>
    </source>
</evidence>
<feature type="binding site" evidence="10">
    <location>
        <position position="479"/>
    </location>
    <ligand>
        <name>Mg(2+)</name>
        <dbReference type="ChEBI" id="CHEBI:18420"/>
    </ligand>
</feature>
<dbReference type="InterPro" id="IPR001357">
    <property type="entry name" value="BRCT_dom"/>
</dbReference>
<dbReference type="SUPFAM" id="SSF52113">
    <property type="entry name" value="BRCT domain"/>
    <property type="match status" value="1"/>
</dbReference>
<evidence type="ECO:0000256" key="7">
    <source>
        <dbReference type="ARBA" id="ARBA00022842"/>
    </source>
</evidence>
<dbReference type="GO" id="GO:0003887">
    <property type="term" value="F:DNA-directed DNA polymerase activity"/>
    <property type="evidence" value="ECO:0007669"/>
    <property type="project" value="UniProtKB-UniRule"/>
</dbReference>
<feature type="domain" description="BRCT" evidence="12">
    <location>
        <begin position="67"/>
        <end position="167"/>
    </location>
</feature>
<evidence type="ECO:0000313" key="14">
    <source>
        <dbReference type="Proteomes" id="UP000694722"/>
    </source>
</evidence>
<evidence type="ECO:0000313" key="13">
    <source>
        <dbReference type="Ensembl" id="ENSSSCP00040005596.1"/>
    </source>
</evidence>
<accession>A0A8D1DE15</accession>
<dbReference type="Gene3D" id="1.10.150.110">
    <property type="entry name" value="DNA polymerase beta, N-terminal domain-like"/>
    <property type="match status" value="1"/>
</dbReference>
<dbReference type="PIRSF" id="PIRSF501176">
    <property type="entry name" value="DNApol_mu"/>
    <property type="match status" value="1"/>
</dbReference>
<dbReference type="CDD" id="cd00141">
    <property type="entry name" value="NT_POLXc"/>
    <property type="match status" value="1"/>
</dbReference>
<evidence type="ECO:0000256" key="9">
    <source>
        <dbReference type="PIRNR" id="PIRNR000817"/>
    </source>
</evidence>
<dbReference type="SUPFAM" id="SSF81301">
    <property type="entry name" value="Nucleotidyltransferase"/>
    <property type="match status" value="1"/>
</dbReference>
<dbReference type="InterPro" id="IPR018944">
    <property type="entry name" value="DNA_pol_lambd_fingers_domain"/>
</dbReference>
<name>A0A8D1DE15_PIG</name>
<dbReference type="SUPFAM" id="SSF81585">
    <property type="entry name" value="PsbU/PolX domain-like"/>
    <property type="match status" value="1"/>
</dbReference>
<dbReference type="Pfam" id="PF14716">
    <property type="entry name" value="HHH_8"/>
    <property type="match status" value="1"/>
</dbReference>
<dbReference type="SMART" id="SM00483">
    <property type="entry name" value="POLXc"/>
    <property type="match status" value="1"/>
</dbReference>
<dbReference type="PIRSF" id="PIRSF000817">
    <property type="entry name" value="DNA_NT"/>
    <property type="match status" value="1"/>
</dbReference>
<evidence type="ECO:0000256" key="2">
    <source>
        <dbReference type="ARBA" id="ARBA00004123"/>
    </source>
</evidence>
<dbReference type="SUPFAM" id="SSF47802">
    <property type="entry name" value="DNA polymerase beta, N-terminal domain-like"/>
    <property type="match status" value="1"/>
</dbReference>
<evidence type="ECO:0000259" key="12">
    <source>
        <dbReference type="PROSITE" id="PS50172"/>
    </source>
</evidence>
<protein>
    <recommendedName>
        <fullName evidence="9">DNA-directed DNA/RNA polymerase mu</fullName>
        <ecNumber evidence="9">2.7.7.7</ecNumber>
    </recommendedName>
</protein>
<dbReference type="Gene3D" id="1.10.150.20">
    <property type="entry name" value="5' to 3' exonuclease, C-terminal subdomain"/>
    <property type="match status" value="1"/>
</dbReference>
<dbReference type="PANTHER" id="PTHR11276">
    <property type="entry name" value="DNA POLYMERASE TYPE-X FAMILY MEMBER"/>
    <property type="match status" value="1"/>
</dbReference>
<dbReference type="PROSITE" id="PS50172">
    <property type="entry name" value="BRCT"/>
    <property type="match status" value="1"/>
</dbReference>
<dbReference type="PRINTS" id="PR00869">
    <property type="entry name" value="DNAPOLX"/>
</dbReference>
<dbReference type="FunFam" id="3.30.460.10:FF:000032">
    <property type="entry name" value="DNA-directed DNA/RNA polymerase mu"/>
    <property type="match status" value="1"/>
</dbReference>
<evidence type="ECO:0000256" key="4">
    <source>
        <dbReference type="ARBA" id="ARBA00022679"/>
    </source>
</evidence>
<dbReference type="InterPro" id="IPR027421">
    <property type="entry name" value="DNA_pol_lamdba_lyase_dom_sf"/>
</dbReference>
<dbReference type="GO" id="GO:0005634">
    <property type="term" value="C:nucleus"/>
    <property type="evidence" value="ECO:0007669"/>
    <property type="project" value="UniProtKB-SubCell"/>
</dbReference>
<feature type="compositionally biased region" description="Gly residues" evidence="11">
    <location>
        <begin position="504"/>
        <end position="515"/>
    </location>
</feature>
<dbReference type="GO" id="GO:0046872">
    <property type="term" value="F:metal ion binding"/>
    <property type="evidence" value="ECO:0007669"/>
    <property type="project" value="UniProtKB-UniRule"/>
</dbReference>
<dbReference type="GO" id="GO:0003677">
    <property type="term" value="F:DNA binding"/>
    <property type="evidence" value="ECO:0007669"/>
    <property type="project" value="UniProtKB-UniRule"/>
</dbReference>
<dbReference type="PRINTS" id="PR00871">
    <property type="entry name" value="DNAPOLXTDT"/>
</dbReference>
<dbReference type="GO" id="GO:0006281">
    <property type="term" value="P:DNA repair"/>
    <property type="evidence" value="ECO:0007669"/>
    <property type="project" value="InterPro"/>
</dbReference>
<dbReference type="Gene3D" id="3.30.460.10">
    <property type="entry name" value="Beta Polymerase, domain 2"/>
    <property type="match status" value="1"/>
</dbReference>
<dbReference type="InterPro" id="IPR027249">
    <property type="entry name" value="DNA/RNApol_mu"/>
</dbReference>
<dbReference type="InterPro" id="IPR002054">
    <property type="entry name" value="DNA-dir_DNA_pol_X"/>
</dbReference>
<dbReference type="Ensembl" id="ENSSSCT00040014382.1">
    <property type="protein sequence ID" value="ENSSSCP00040005596.1"/>
    <property type="gene ID" value="ENSSSCG00040010983.1"/>
</dbReference>
<evidence type="ECO:0000256" key="1">
    <source>
        <dbReference type="ARBA" id="ARBA00001946"/>
    </source>
</evidence>
<feature type="binding site" evidence="10">
    <location>
        <position position="390"/>
    </location>
    <ligand>
        <name>Mg(2+)</name>
        <dbReference type="ChEBI" id="CHEBI:18420"/>
    </ligand>
</feature>
<dbReference type="InterPro" id="IPR010996">
    <property type="entry name" value="HHH_MUS81"/>
</dbReference>
<keyword evidence="5 9" id="KW-0548">Nucleotidyltransferase</keyword>
<evidence type="ECO:0000256" key="6">
    <source>
        <dbReference type="ARBA" id="ARBA00022723"/>
    </source>
</evidence>
<evidence type="ECO:0000256" key="8">
    <source>
        <dbReference type="ARBA" id="ARBA00023242"/>
    </source>
</evidence>
<reference evidence="13" key="1">
    <citation type="submission" date="2025-08" db="UniProtKB">
        <authorList>
            <consortium name="Ensembl"/>
        </authorList>
    </citation>
    <scope>IDENTIFICATION</scope>
</reference>
<proteinExistence type="inferred from homology"/>
<dbReference type="InterPro" id="IPR001726">
    <property type="entry name" value="TdT/Mu"/>
</dbReference>
<comment type="cofactor">
    <cofactor evidence="1 9 10">
        <name>Mg(2+)</name>
        <dbReference type="ChEBI" id="CHEBI:18420"/>
    </cofactor>
</comment>
<evidence type="ECO:0000256" key="5">
    <source>
        <dbReference type="ARBA" id="ARBA00022695"/>
    </source>
</evidence>
<keyword evidence="7 9" id="KW-0460">Magnesium</keyword>
<organism evidence="13 14">
    <name type="scientific">Sus scrofa</name>
    <name type="common">Pig</name>
    <dbReference type="NCBI Taxonomy" id="9823"/>
    <lineage>
        <taxon>Eukaryota</taxon>
        <taxon>Metazoa</taxon>
        <taxon>Chordata</taxon>
        <taxon>Craniata</taxon>
        <taxon>Vertebrata</taxon>
        <taxon>Euteleostomi</taxon>
        <taxon>Mammalia</taxon>
        <taxon>Eutheria</taxon>
        <taxon>Laurasiatheria</taxon>
        <taxon>Artiodactyla</taxon>
        <taxon>Suina</taxon>
        <taxon>Suidae</taxon>
        <taxon>Sus</taxon>
    </lineage>
</organism>
<comment type="catalytic activity">
    <reaction evidence="9">
        <text>DNA(n) + a 2'-deoxyribonucleoside 5'-triphosphate = DNA(n+1) + diphosphate</text>
        <dbReference type="Rhea" id="RHEA:22508"/>
        <dbReference type="Rhea" id="RHEA-COMP:17339"/>
        <dbReference type="Rhea" id="RHEA-COMP:17340"/>
        <dbReference type="ChEBI" id="CHEBI:33019"/>
        <dbReference type="ChEBI" id="CHEBI:61560"/>
        <dbReference type="ChEBI" id="CHEBI:173112"/>
        <dbReference type="EC" id="2.7.7.7"/>
    </reaction>
</comment>
<feature type="binding site" evidence="10">
    <location>
        <position position="392"/>
    </location>
    <ligand>
        <name>Mg(2+)</name>
        <dbReference type="ChEBI" id="CHEBI:18420"/>
    </ligand>
</feature>
<keyword evidence="6 9" id="KW-0479">Metal-binding</keyword>
<dbReference type="AlphaFoldDB" id="A0A8D1DE15"/>
<comment type="subcellular location">
    <subcellularLocation>
        <location evidence="2 9">Nucleus</location>
    </subcellularLocation>
</comment>
<feature type="region of interest" description="Disordered" evidence="11">
    <location>
        <begin position="504"/>
        <end position="548"/>
    </location>
</feature>
<evidence type="ECO:0000256" key="10">
    <source>
        <dbReference type="PIRSR" id="PIRSR000817-1"/>
    </source>
</evidence>
<dbReference type="EC" id="2.7.7.7" evidence="9"/>
<keyword evidence="4 9" id="KW-0808">Transferase</keyword>
<dbReference type="InterPro" id="IPR022312">
    <property type="entry name" value="DNA_pol_X"/>
</dbReference>
<comment type="similarity">
    <text evidence="3 9">Belongs to the DNA polymerase type-X family.</text>
</comment>
<dbReference type="InterPro" id="IPR036420">
    <property type="entry name" value="BRCT_dom_sf"/>
</dbReference>